<keyword evidence="4" id="KW-1185">Reference proteome</keyword>
<feature type="transmembrane region" description="Helical" evidence="2">
    <location>
        <begin position="12"/>
        <end position="34"/>
    </location>
</feature>
<comment type="caution">
    <text evidence="3">The sequence shown here is derived from an EMBL/GenBank/DDBJ whole genome shotgun (WGS) entry which is preliminary data.</text>
</comment>
<sequence length="344" mass="38662">MMQALVDERYRWMWRVIGICTVLGCVGLLLPGYVMHESPVQRRTSLALAQAELNRKSALVRSQYAALQQELDGFQTSVGDVLKAMAWRKAREEDFTAERVLHIQGIRDYMSERQAKMETMVLEAAQSIHETFKNVHKHVGYEPPETPLPTSEPETVEEPTPTEAVSPSPYSDLPTVTVQPPPSDPVEPRPMPTPPAVLPKTPPAPRPIKQRPMPTPAPLPKVYRWLPETWSLVQIVVGTGALIFVVAMLSTLYEQQAQGRIAFTPRKKPRGPASVRRPLANAALDRITRNMNNVDFGDVDEDDEDDIRGTRGSYYDDSLLTPQPLRRSRRLHNPSIYLATDTSN</sequence>
<keyword evidence="2" id="KW-1133">Transmembrane helix</keyword>
<organism evidence="3 4">
    <name type="scientific">Achlya hypogyna</name>
    <name type="common">Oomycete</name>
    <name type="synonym">Protoachlya hypogyna</name>
    <dbReference type="NCBI Taxonomy" id="1202772"/>
    <lineage>
        <taxon>Eukaryota</taxon>
        <taxon>Sar</taxon>
        <taxon>Stramenopiles</taxon>
        <taxon>Oomycota</taxon>
        <taxon>Saprolegniomycetes</taxon>
        <taxon>Saprolegniales</taxon>
        <taxon>Achlyaceae</taxon>
        <taxon>Achlya</taxon>
    </lineage>
</organism>
<accession>A0A1V9YQK2</accession>
<feature type="region of interest" description="Disordered" evidence="1">
    <location>
        <begin position="139"/>
        <end position="213"/>
    </location>
</feature>
<dbReference type="OrthoDB" id="79230at2759"/>
<protein>
    <submittedName>
        <fullName evidence="3">Uncharacterized protein</fullName>
    </submittedName>
</protein>
<feature type="transmembrane region" description="Helical" evidence="2">
    <location>
        <begin position="230"/>
        <end position="253"/>
    </location>
</feature>
<keyword evidence="2" id="KW-0812">Transmembrane</keyword>
<feature type="compositionally biased region" description="Pro residues" evidence="1">
    <location>
        <begin position="179"/>
        <end position="206"/>
    </location>
</feature>
<evidence type="ECO:0000256" key="1">
    <source>
        <dbReference type="SAM" id="MobiDB-lite"/>
    </source>
</evidence>
<proteinExistence type="predicted"/>
<keyword evidence="2" id="KW-0472">Membrane</keyword>
<name>A0A1V9YQK2_ACHHY</name>
<evidence type="ECO:0000313" key="4">
    <source>
        <dbReference type="Proteomes" id="UP000243579"/>
    </source>
</evidence>
<evidence type="ECO:0000256" key="2">
    <source>
        <dbReference type="SAM" id="Phobius"/>
    </source>
</evidence>
<feature type="compositionally biased region" description="Acidic residues" evidence="1">
    <location>
        <begin position="297"/>
        <end position="306"/>
    </location>
</feature>
<dbReference type="EMBL" id="JNBR01001411">
    <property type="protein sequence ID" value="OQR88052.1"/>
    <property type="molecule type" value="Genomic_DNA"/>
</dbReference>
<gene>
    <name evidence="3" type="ORF">ACHHYP_07653</name>
</gene>
<feature type="compositionally biased region" description="Low complexity" evidence="1">
    <location>
        <begin position="148"/>
        <end position="169"/>
    </location>
</feature>
<reference evidence="3 4" key="1">
    <citation type="journal article" date="2014" name="Genome Biol. Evol.">
        <title>The secreted proteins of Achlya hypogyna and Thraustotheca clavata identify the ancestral oomycete secretome and reveal gene acquisitions by horizontal gene transfer.</title>
        <authorList>
            <person name="Misner I."/>
            <person name="Blouin N."/>
            <person name="Leonard G."/>
            <person name="Richards T.A."/>
            <person name="Lane C.E."/>
        </authorList>
    </citation>
    <scope>NUCLEOTIDE SEQUENCE [LARGE SCALE GENOMIC DNA]</scope>
    <source>
        <strain evidence="3 4">ATCC 48635</strain>
    </source>
</reference>
<dbReference type="Proteomes" id="UP000243579">
    <property type="component" value="Unassembled WGS sequence"/>
</dbReference>
<feature type="region of interest" description="Disordered" evidence="1">
    <location>
        <begin position="293"/>
        <end position="320"/>
    </location>
</feature>
<evidence type="ECO:0000313" key="3">
    <source>
        <dbReference type="EMBL" id="OQR88052.1"/>
    </source>
</evidence>
<dbReference type="AlphaFoldDB" id="A0A1V9YQK2"/>